<reference evidence="1 2" key="1">
    <citation type="submission" date="2015-07" db="EMBL/GenBank/DDBJ databases">
        <title>Comparative genomics of the Sigatoka disease complex on banana suggests a link between parallel evolutionary changes in Pseudocercospora fijiensis and Pseudocercospora eumusae and increased virulence on the banana host.</title>
        <authorList>
            <person name="Chang T.-C."/>
            <person name="Salvucci A."/>
            <person name="Crous P.W."/>
            <person name="Stergiopoulos I."/>
        </authorList>
    </citation>
    <scope>NUCLEOTIDE SEQUENCE [LARGE SCALE GENOMIC DNA]</scope>
    <source>
        <strain evidence="1 2">CBS 114824</strain>
    </source>
</reference>
<proteinExistence type="predicted"/>
<dbReference type="EMBL" id="LFZN01000209">
    <property type="protein sequence ID" value="KXS95587.1"/>
    <property type="molecule type" value="Genomic_DNA"/>
</dbReference>
<evidence type="ECO:0000313" key="2">
    <source>
        <dbReference type="Proteomes" id="UP000070133"/>
    </source>
</evidence>
<keyword evidence="2" id="KW-1185">Reference proteome</keyword>
<dbReference type="PANTHER" id="PTHR42085:SF8">
    <property type="entry name" value="F-BOX DOMAIN-CONTAINING PROTEIN"/>
    <property type="match status" value="1"/>
</dbReference>
<name>A0A139GZG3_9PEZI</name>
<comment type="caution">
    <text evidence="1">The sequence shown here is derived from an EMBL/GenBank/DDBJ whole genome shotgun (WGS) entry which is preliminary data.</text>
</comment>
<dbReference type="OrthoDB" id="3637109at2759"/>
<accession>A0A139GZG3</accession>
<gene>
    <name evidence="1" type="ORF">AC578_3259</name>
</gene>
<sequence length="240" mass="27284">MARNAPRSIFRFLDLPPELRNRIYDINLSVGRPVFLNVVDCNRPFLASCVSDSERNSNAAWSRSCFNPELLLTCLQVNFEATKILYGNNTFSCTLIWRFVAWLESVGGSVVHVRKVHLGSISSVLGRWLPLNATPDFDRFLEVLQDATELESMVLDANEVMRIWENPSDAATKFRGFLLAIKEFREESGDVFDIICLKPTTPHINRCNRFSEEHVVKYQSRMRAELRGTPAIGEDGVTLV</sequence>
<dbReference type="Proteomes" id="UP000070133">
    <property type="component" value="Unassembled WGS sequence"/>
</dbReference>
<organism evidence="1 2">
    <name type="scientific">Pseudocercospora eumusae</name>
    <dbReference type="NCBI Taxonomy" id="321146"/>
    <lineage>
        <taxon>Eukaryota</taxon>
        <taxon>Fungi</taxon>
        <taxon>Dikarya</taxon>
        <taxon>Ascomycota</taxon>
        <taxon>Pezizomycotina</taxon>
        <taxon>Dothideomycetes</taxon>
        <taxon>Dothideomycetidae</taxon>
        <taxon>Mycosphaerellales</taxon>
        <taxon>Mycosphaerellaceae</taxon>
        <taxon>Pseudocercospora</taxon>
    </lineage>
</organism>
<dbReference type="InterPro" id="IPR038883">
    <property type="entry name" value="AN11006-like"/>
</dbReference>
<evidence type="ECO:0000313" key="1">
    <source>
        <dbReference type="EMBL" id="KXS95587.1"/>
    </source>
</evidence>
<dbReference type="PANTHER" id="PTHR42085">
    <property type="entry name" value="F-BOX DOMAIN-CONTAINING PROTEIN"/>
    <property type="match status" value="1"/>
</dbReference>
<dbReference type="AlphaFoldDB" id="A0A139GZG3"/>
<protein>
    <submittedName>
        <fullName evidence="1">Uncharacterized protein</fullName>
    </submittedName>
</protein>